<evidence type="ECO:0000259" key="13">
    <source>
        <dbReference type="PROSITE" id="PS50112"/>
    </source>
</evidence>
<dbReference type="PROSITE" id="PS50113">
    <property type="entry name" value="PAC"/>
    <property type="match status" value="1"/>
</dbReference>
<evidence type="ECO:0000313" key="16">
    <source>
        <dbReference type="EMBL" id="TGU71441.1"/>
    </source>
</evidence>
<dbReference type="GO" id="GO:0016020">
    <property type="term" value="C:membrane"/>
    <property type="evidence" value="ECO:0007669"/>
    <property type="project" value="UniProtKB-SubCell"/>
</dbReference>
<feature type="domain" description="CHASE" evidence="15">
    <location>
        <begin position="91"/>
        <end position="254"/>
    </location>
</feature>
<dbReference type="InterPro" id="IPR003594">
    <property type="entry name" value="HATPase_dom"/>
</dbReference>
<dbReference type="SMART" id="SM01079">
    <property type="entry name" value="CHASE"/>
    <property type="match status" value="1"/>
</dbReference>
<dbReference type="PROSITE" id="PS50110">
    <property type="entry name" value="RESPONSE_REGULATORY"/>
    <property type="match status" value="1"/>
</dbReference>
<comment type="catalytic activity">
    <reaction evidence="1">
        <text>ATP + protein L-histidine = ADP + protein N-phospho-L-histidine.</text>
        <dbReference type="EC" id="2.7.13.3"/>
    </reaction>
</comment>
<gene>
    <name evidence="16" type="ORF">E4633_14050</name>
</gene>
<evidence type="ECO:0000256" key="10">
    <source>
        <dbReference type="SAM" id="Phobius"/>
    </source>
</evidence>
<keyword evidence="4 8" id="KW-0597">Phosphoprotein</keyword>
<evidence type="ECO:0000256" key="4">
    <source>
        <dbReference type="ARBA" id="ARBA00022553"/>
    </source>
</evidence>
<accession>A0A4S1CDG9</accession>
<dbReference type="InterPro" id="IPR004358">
    <property type="entry name" value="Sig_transdc_His_kin-like_C"/>
</dbReference>
<evidence type="ECO:0000259" key="11">
    <source>
        <dbReference type="PROSITE" id="PS50109"/>
    </source>
</evidence>
<evidence type="ECO:0000259" key="15">
    <source>
        <dbReference type="PROSITE" id="PS50839"/>
    </source>
</evidence>
<dbReference type="CDD" id="cd00156">
    <property type="entry name" value="REC"/>
    <property type="match status" value="1"/>
</dbReference>
<evidence type="ECO:0000259" key="12">
    <source>
        <dbReference type="PROSITE" id="PS50110"/>
    </source>
</evidence>
<feature type="modified residue" description="4-aspartylphosphate" evidence="8">
    <location>
        <position position="810"/>
    </location>
</feature>
<organism evidence="16 17">
    <name type="scientific">Geomonas terrae</name>
    <dbReference type="NCBI Taxonomy" id="2562681"/>
    <lineage>
        <taxon>Bacteria</taxon>
        <taxon>Pseudomonadati</taxon>
        <taxon>Thermodesulfobacteriota</taxon>
        <taxon>Desulfuromonadia</taxon>
        <taxon>Geobacterales</taxon>
        <taxon>Geobacteraceae</taxon>
        <taxon>Geomonas</taxon>
    </lineage>
</organism>
<evidence type="ECO:0000259" key="14">
    <source>
        <dbReference type="PROSITE" id="PS50113"/>
    </source>
</evidence>
<feature type="coiled-coil region" evidence="9">
    <location>
        <begin position="478"/>
        <end position="505"/>
    </location>
</feature>
<dbReference type="InterPro" id="IPR013656">
    <property type="entry name" value="PAS_4"/>
</dbReference>
<dbReference type="Proteomes" id="UP000306416">
    <property type="component" value="Unassembled WGS sequence"/>
</dbReference>
<evidence type="ECO:0000256" key="1">
    <source>
        <dbReference type="ARBA" id="ARBA00000085"/>
    </source>
</evidence>
<dbReference type="EC" id="2.7.13.3" evidence="3"/>
<dbReference type="InterPro" id="IPR036097">
    <property type="entry name" value="HisK_dim/P_sf"/>
</dbReference>
<protein>
    <recommendedName>
        <fullName evidence="3">histidine kinase</fullName>
        <ecNumber evidence="3">2.7.13.3</ecNumber>
    </recommendedName>
</protein>
<feature type="domain" description="PAS" evidence="13">
    <location>
        <begin position="369"/>
        <end position="439"/>
    </location>
</feature>
<dbReference type="Pfam" id="PF03924">
    <property type="entry name" value="CHASE"/>
    <property type="match status" value="1"/>
</dbReference>
<dbReference type="AlphaFoldDB" id="A0A4S1CDG9"/>
<comment type="subcellular location">
    <subcellularLocation>
        <location evidence="2">Membrane</location>
    </subcellularLocation>
</comment>
<feature type="transmembrane region" description="Helical" evidence="10">
    <location>
        <begin position="334"/>
        <end position="352"/>
    </location>
</feature>
<dbReference type="SMART" id="SM00388">
    <property type="entry name" value="HisKA"/>
    <property type="match status" value="1"/>
</dbReference>
<feature type="domain" description="Response regulatory" evidence="12">
    <location>
        <begin position="760"/>
        <end position="873"/>
    </location>
</feature>
<dbReference type="InterPro" id="IPR003661">
    <property type="entry name" value="HisK_dim/P_dom"/>
</dbReference>
<dbReference type="InterPro" id="IPR011006">
    <property type="entry name" value="CheY-like_superfamily"/>
</dbReference>
<dbReference type="NCBIfam" id="TIGR00229">
    <property type="entry name" value="sensory_box"/>
    <property type="match status" value="1"/>
</dbReference>
<evidence type="ECO:0000256" key="9">
    <source>
        <dbReference type="SAM" id="Coils"/>
    </source>
</evidence>
<dbReference type="SUPFAM" id="SSF55785">
    <property type="entry name" value="PYP-like sensor domain (PAS domain)"/>
    <property type="match status" value="1"/>
</dbReference>
<evidence type="ECO:0000256" key="6">
    <source>
        <dbReference type="ARBA" id="ARBA00022989"/>
    </source>
</evidence>
<dbReference type="InterPro" id="IPR035965">
    <property type="entry name" value="PAS-like_dom_sf"/>
</dbReference>
<proteinExistence type="predicted"/>
<dbReference type="InterPro" id="IPR036890">
    <property type="entry name" value="HATPase_C_sf"/>
</dbReference>
<evidence type="ECO:0000256" key="2">
    <source>
        <dbReference type="ARBA" id="ARBA00004370"/>
    </source>
</evidence>
<dbReference type="SUPFAM" id="SSF55874">
    <property type="entry name" value="ATPase domain of HSP90 chaperone/DNA topoisomerase II/histidine kinase"/>
    <property type="match status" value="1"/>
</dbReference>
<evidence type="ECO:0000256" key="3">
    <source>
        <dbReference type="ARBA" id="ARBA00012438"/>
    </source>
</evidence>
<dbReference type="SMART" id="SM00387">
    <property type="entry name" value="HATPase_c"/>
    <property type="match status" value="1"/>
</dbReference>
<dbReference type="PANTHER" id="PTHR43065">
    <property type="entry name" value="SENSOR HISTIDINE KINASE"/>
    <property type="match status" value="1"/>
</dbReference>
<dbReference type="Pfam" id="PF00072">
    <property type="entry name" value="Response_reg"/>
    <property type="match status" value="1"/>
</dbReference>
<dbReference type="InterPro" id="IPR000700">
    <property type="entry name" value="PAS-assoc_C"/>
</dbReference>
<feature type="domain" description="PAC" evidence="14">
    <location>
        <begin position="442"/>
        <end position="494"/>
    </location>
</feature>
<dbReference type="GO" id="GO:0000155">
    <property type="term" value="F:phosphorelay sensor kinase activity"/>
    <property type="evidence" value="ECO:0007669"/>
    <property type="project" value="InterPro"/>
</dbReference>
<dbReference type="SMART" id="SM00086">
    <property type="entry name" value="PAC"/>
    <property type="match status" value="1"/>
</dbReference>
<keyword evidence="7 10" id="KW-0472">Membrane</keyword>
<dbReference type="CDD" id="cd00130">
    <property type="entry name" value="PAS"/>
    <property type="match status" value="1"/>
</dbReference>
<evidence type="ECO:0000256" key="7">
    <source>
        <dbReference type="ARBA" id="ARBA00023136"/>
    </source>
</evidence>
<feature type="domain" description="Histidine kinase" evidence="11">
    <location>
        <begin position="514"/>
        <end position="739"/>
    </location>
</feature>
<dbReference type="SMART" id="SM00448">
    <property type="entry name" value="REC"/>
    <property type="match status" value="1"/>
</dbReference>
<dbReference type="SMART" id="SM00091">
    <property type="entry name" value="PAS"/>
    <property type="match status" value="1"/>
</dbReference>
<dbReference type="CDD" id="cd00082">
    <property type="entry name" value="HisKA"/>
    <property type="match status" value="1"/>
</dbReference>
<keyword evidence="6 10" id="KW-1133">Transmembrane helix</keyword>
<dbReference type="SUPFAM" id="SSF47384">
    <property type="entry name" value="Homodimeric domain of signal transducing histidine kinase"/>
    <property type="match status" value="1"/>
</dbReference>
<dbReference type="EMBL" id="SRSC01000003">
    <property type="protein sequence ID" value="TGU71441.1"/>
    <property type="molecule type" value="Genomic_DNA"/>
</dbReference>
<dbReference type="Gene3D" id="3.30.565.10">
    <property type="entry name" value="Histidine kinase-like ATPase, C-terminal domain"/>
    <property type="match status" value="1"/>
</dbReference>
<dbReference type="InterPro" id="IPR001610">
    <property type="entry name" value="PAC"/>
</dbReference>
<dbReference type="Pfam" id="PF08448">
    <property type="entry name" value="PAS_4"/>
    <property type="match status" value="1"/>
</dbReference>
<dbReference type="PROSITE" id="PS50839">
    <property type="entry name" value="CHASE"/>
    <property type="match status" value="1"/>
</dbReference>
<reference evidence="16 17" key="1">
    <citation type="submission" date="2019-04" db="EMBL/GenBank/DDBJ databases">
        <title>Geobacter oryzae sp. nov., ferric-reducing bacteria isolated from paddy soil.</title>
        <authorList>
            <person name="Xu Z."/>
            <person name="Masuda Y."/>
            <person name="Itoh H."/>
            <person name="Senoo K."/>
        </authorList>
    </citation>
    <scope>NUCLEOTIDE SEQUENCE [LARGE SCALE GENOMIC DNA]</scope>
    <source>
        <strain evidence="16 17">Red111</strain>
    </source>
</reference>
<evidence type="ECO:0000313" key="17">
    <source>
        <dbReference type="Proteomes" id="UP000306416"/>
    </source>
</evidence>
<dbReference type="Gene3D" id="3.30.450.350">
    <property type="entry name" value="CHASE domain"/>
    <property type="match status" value="1"/>
</dbReference>
<keyword evidence="17" id="KW-1185">Reference proteome</keyword>
<dbReference type="Gene3D" id="3.40.50.2300">
    <property type="match status" value="1"/>
</dbReference>
<dbReference type="PRINTS" id="PR00344">
    <property type="entry name" value="BCTRLSENSOR"/>
</dbReference>
<dbReference type="Gene3D" id="3.30.450.20">
    <property type="entry name" value="PAS domain"/>
    <property type="match status" value="1"/>
</dbReference>
<dbReference type="PROSITE" id="PS50112">
    <property type="entry name" value="PAS"/>
    <property type="match status" value="1"/>
</dbReference>
<feature type="transmembrane region" description="Helical" evidence="10">
    <location>
        <begin position="28"/>
        <end position="45"/>
    </location>
</feature>
<dbReference type="PANTHER" id="PTHR43065:SF42">
    <property type="entry name" value="TWO-COMPONENT SENSOR PPRA"/>
    <property type="match status" value="1"/>
</dbReference>
<dbReference type="Gene3D" id="1.10.287.130">
    <property type="match status" value="1"/>
</dbReference>
<dbReference type="PROSITE" id="PS50109">
    <property type="entry name" value="HIS_KIN"/>
    <property type="match status" value="1"/>
</dbReference>
<dbReference type="InterPro" id="IPR042240">
    <property type="entry name" value="CHASE_sf"/>
</dbReference>
<dbReference type="InterPro" id="IPR001789">
    <property type="entry name" value="Sig_transdc_resp-reg_receiver"/>
</dbReference>
<dbReference type="InterPro" id="IPR000014">
    <property type="entry name" value="PAS"/>
</dbReference>
<dbReference type="InterPro" id="IPR006189">
    <property type="entry name" value="CHASE_dom"/>
</dbReference>
<comment type="caution">
    <text evidence="16">The sequence shown here is derived from an EMBL/GenBank/DDBJ whole genome shotgun (WGS) entry which is preliminary data.</text>
</comment>
<dbReference type="InterPro" id="IPR005467">
    <property type="entry name" value="His_kinase_dom"/>
</dbReference>
<keyword evidence="5 10" id="KW-0812">Transmembrane</keyword>
<dbReference type="RefSeq" id="WP_135871042.1">
    <property type="nucleotide sequence ID" value="NZ_SRSC01000003.1"/>
</dbReference>
<dbReference type="SUPFAM" id="SSF52172">
    <property type="entry name" value="CheY-like"/>
    <property type="match status" value="1"/>
</dbReference>
<evidence type="ECO:0000256" key="8">
    <source>
        <dbReference type="PROSITE-ProRule" id="PRU00169"/>
    </source>
</evidence>
<name>A0A4S1CDG9_9BACT</name>
<sequence>MPNAHVYAQEKSSPAIAPISHWGRIVTFLPYLVMTLSLLMTWFFWRQYDHSLNVRSQTIFSDRTQEITERFFTKLVDDEQILRGAAGLYNASDDVTRDEWHRYAQSLSLESNYPGLQGLGVTEVVYPNERERHIRRIRKEGFTSYKMWPEGERPFYTAIIYLEPFDWRNQRAFGFDMFSEPVRREAMEQARDRGEAAVTSPVVLVQETEKDTQKGILMYMPVYRQGAAIATVAQRREALKAFVYSPIRILDFMSANFPKGGNDIGFRIFTEKSESPGAMLFDSTAAWKTKVPRDYRGDLTASLTVHRFGRDWLFSFYSLPAFTLEQRKGQSRGYLAGGLTVSLLLTVIAFMLRSAHASAIAAAQAINESRERYRKISEDSPAYISTILPDGTITYANPALACGTGMTQAEMTGRNFLDFLLPEYREQVREALNATSPDNPTCITEQALRSSDGSVSWHQWTNRAFFDDQGRVSAFQAVGQDITERKRAEEERARLEQQMVHAQKMESLGVLAGGVAHDFNNILMAIIGNVDLSLMALPADSPVVKNLNRIQQAATRAADLAKQMLAYSGKGRFLVGPVDLNRVVKDLEHILEGSLSDRTGLELNLHIPLPDIEADVTQIQQILMNLVMNASEAIGEGRGEIGITTGIMEMDRTSLKDVLLGEHMEEGSYVFLEVRDNGCGMEREMVAKIFDPFFTTKFTGRGLGLAAVHGIVRGHKGGIKVYSEPGRGSVLKILFPKADAPGEEKGAPSPATDAWQGEGKVLLVDDEEAVRSIASALLLELGYTPLPAESGEEALALYRDTEGIKAVILDLTMPHMDGEACFRALRLMDPEVKVIMSSGFSEHDVVEKFNGGLAGFIQKPYTLGTLRAVMKKV</sequence>
<dbReference type="Pfam" id="PF02518">
    <property type="entry name" value="HATPase_c"/>
    <property type="match status" value="1"/>
</dbReference>
<keyword evidence="9" id="KW-0175">Coiled coil</keyword>
<evidence type="ECO:0000256" key="5">
    <source>
        <dbReference type="ARBA" id="ARBA00022692"/>
    </source>
</evidence>